<dbReference type="RefSeq" id="WP_183649165.1">
    <property type="nucleotide sequence ID" value="NZ_BAAAXX010000095.1"/>
</dbReference>
<reference evidence="3 4" key="1">
    <citation type="submission" date="2020-08" db="EMBL/GenBank/DDBJ databases">
        <title>Sequencing the genomes of 1000 actinobacteria strains.</title>
        <authorList>
            <person name="Klenk H.-P."/>
        </authorList>
    </citation>
    <scope>NUCLEOTIDE SEQUENCE [LARGE SCALE GENOMIC DNA]</scope>
    <source>
        <strain evidence="3 4">DSM 44320</strain>
    </source>
</reference>
<evidence type="ECO:0000259" key="2">
    <source>
        <dbReference type="Pfam" id="PF00535"/>
    </source>
</evidence>
<keyword evidence="4" id="KW-1185">Reference proteome</keyword>
<dbReference type="EMBL" id="JACIBV010000001">
    <property type="protein sequence ID" value="MBB3727926.1"/>
    <property type="molecule type" value="Genomic_DNA"/>
</dbReference>
<dbReference type="PANTHER" id="PTHR43646:SF6">
    <property type="entry name" value="PRE-MYCOFACTOCIN GLYCOSYLTRANSFERASE"/>
    <property type="match status" value="1"/>
</dbReference>
<sequence>MRIRRNDFGPLKPPALGAWEPSMTVTVVVPAHGGQEKLDLTLAALSNQTYPARLLDVIVVDDGSPVPLRADLVPNGRVVRVRESWGRAAAVQAGADAATGEIVLVLDADMVPWPEHVEAQMRWHHLASYLVVLGWIDFTDPPVLPSPSEVAAGVADLFPMSPHRHDWAEEIIASHDGLRTAPSSLVSRVHVGATASYPAWLLRACGGMDTTLKLAEDTELGYRLTQAGAVFVPDPEARAWHVGVPTAMRSFAELKRYNDPFVADRVPYRRYLRTDRGRQWLVPYVEAVVEAGSYEDTRATVDGLLASSLPDVRVTVEGPWESLTDSRRSPLSDPLLELRLLRAQFEHDPRVRLGPAPEPVAPFRLLCPPGWMPEPTTVERLVGHLEATDGGALCVALEESLEGVVCARLERTAALARASLLIKEGEHVDDVLDEVFGLEWVDGAAFGLARRPRLYPPRRRPVPEHERLARQRDKELDRLRERTAALRAEVAQLRREAAKGRRDTARWKEKAEHWRREAVKLAREQDRTVLDKAVRRMRNLTFPRR</sequence>
<comment type="caution">
    <text evidence="3">The sequence shown here is derived from an EMBL/GenBank/DDBJ whole genome shotgun (WGS) entry which is preliminary data.</text>
</comment>
<gene>
    <name evidence="3" type="ORF">FHR33_003786</name>
</gene>
<keyword evidence="3" id="KW-0808">Transferase</keyword>
<protein>
    <submittedName>
        <fullName evidence="3">GT2 family glycosyltransferase</fullName>
    </submittedName>
</protein>
<dbReference type="InterPro" id="IPR029044">
    <property type="entry name" value="Nucleotide-diphossugar_trans"/>
</dbReference>
<dbReference type="GO" id="GO:0016740">
    <property type="term" value="F:transferase activity"/>
    <property type="evidence" value="ECO:0007669"/>
    <property type="project" value="UniProtKB-KW"/>
</dbReference>
<dbReference type="SUPFAM" id="SSF53448">
    <property type="entry name" value="Nucleotide-diphospho-sugar transferases"/>
    <property type="match status" value="1"/>
</dbReference>
<name>A0A7W5Y7T6_9ACTN</name>
<keyword evidence="1" id="KW-0175">Coiled coil</keyword>
<evidence type="ECO:0000313" key="3">
    <source>
        <dbReference type="EMBL" id="MBB3727926.1"/>
    </source>
</evidence>
<dbReference type="AlphaFoldDB" id="A0A7W5Y7T6"/>
<dbReference type="PANTHER" id="PTHR43646">
    <property type="entry name" value="GLYCOSYLTRANSFERASE"/>
    <property type="match status" value="1"/>
</dbReference>
<proteinExistence type="predicted"/>
<dbReference type="Gene3D" id="3.90.550.10">
    <property type="entry name" value="Spore Coat Polysaccharide Biosynthesis Protein SpsA, Chain A"/>
    <property type="match status" value="1"/>
</dbReference>
<dbReference type="Proteomes" id="UP000579945">
    <property type="component" value="Unassembled WGS sequence"/>
</dbReference>
<feature type="coiled-coil region" evidence="1">
    <location>
        <begin position="469"/>
        <end position="503"/>
    </location>
</feature>
<accession>A0A7W5Y7T6</accession>
<evidence type="ECO:0000256" key="1">
    <source>
        <dbReference type="SAM" id="Coils"/>
    </source>
</evidence>
<feature type="domain" description="Glycosyltransferase 2-like" evidence="2">
    <location>
        <begin position="26"/>
        <end position="140"/>
    </location>
</feature>
<organism evidence="3 4">
    <name type="scientific">Nonomuraea dietziae</name>
    <dbReference type="NCBI Taxonomy" id="65515"/>
    <lineage>
        <taxon>Bacteria</taxon>
        <taxon>Bacillati</taxon>
        <taxon>Actinomycetota</taxon>
        <taxon>Actinomycetes</taxon>
        <taxon>Streptosporangiales</taxon>
        <taxon>Streptosporangiaceae</taxon>
        <taxon>Nonomuraea</taxon>
    </lineage>
</organism>
<dbReference type="CDD" id="cd00761">
    <property type="entry name" value="Glyco_tranf_GTA_type"/>
    <property type="match status" value="1"/>
</dbReference>
<dbReference type="InterPro" id="IPR001173">
    <property type="entry name" value="Glyco_trans_2-like"/>
</dbReference>
<dbReference type="GeneID" id="95390200"/>
<evidence type="ECO:0000313" key="4">
    <source>
        <dbReference type="Proteomes" id="UP000579945"/>
    </source>
</evidence>
<dbReference type="Pfam" id="PF00535">
    <property type="entry name" value="Glycos_transf_2"/>
    <property type="match status" value="1"/>
</dbReference>